<dbReference type="OrthoDB" id="158614at2"/>
<keyword evidence="1" id="KW-0862">Zinc</keyword>
<evidence type="ECO:0000313" key="3">
    <source>
        <dbReference type="EMBL" id="SNC62091.1"/>
    </source>
</evidence>
<protein>
    <submittedName>
        <fullName evidence="3">NADH-FMN oxidoreductase RutF, flavin reductase (DIM6/NTAB) family</fullName>
    </submittedName>
</protein>
<dbReference type="InterPro" id="IPR024078">
    <property type="entry name" value="LmbE-like_dom_sf"/>
</dbReference>
<dbReference type="GO" id="GO:0016811">
    <property type="term" value="F:hydrolase activity, acting on carbon-nitrogen (but not peptide) bonds, in linear amides"/>
    <property type="evidence" value="ECO:0007669"/>
    <property type="project" value="TreeGrafter"/>
</dbReference>
<dbReference type="GO" id="GO:0016137">
    <property type="term" value="P:glycoside metabolic process"/>
    <property type="evidence" value="ECO:0007669"/>
    <property type="project" value="UniProtKB-ARBA"/>
</dbReference>
<dbReference type="EMBL" id="FYEZ01000001">
    <property type="protein sequence ID" value="SNC62091.1"/>
    <property type="molecule type" value="Genomic_DNA"/>
</dbReference>
<dbReference type="PANTHER" id="PTHR12993:SF26">
    <property type="entry name" value="1D-MYO-INOSITOL 2-ACETAMIDO-2-DEOXY-ALPHA-D-GLUCOPYRANOSIDE DEACETYLASE"/>
    <property type="match status" value="1"/>
</dbReference>
<reference evidence="3 4" key="1">
    <citation type="submission" date="2017-06" db="EMBL/GenBank/DDBJ databases">
        <authorList>
            <person name="Kim H.J."/>
            <person name="Triplett B.A."/>
        </authorList>
    </citation>
    <scope>NUCLEOTIDE SEQUENCE [LARGE SCALE GENOMIC DNA]</scope>
    <source>
        <strain evidence="3 4">DSM 22179</strain>
    </source>
</reference>
<dbReference type="SUPFAM" id="SSF50475">
    <property type="entry name" value="FMN-binding split barrel"/>
    <property type="match status" value="1"/>
</dbReference>
<dbReference type="InterPro" id="IPR012349">
    <property type="entry name" value="Split_barrel_FMN-bd"/>
</dbReference>
<dbReference type="InterPro" id="IPR003737">
    <property type="entry name" value="GlcNAc_PI_deacetylase-related"/>
</dbReference>
<evidence type="ECO:0000259" key="2">
    <source>
        <dbReference type="SMART" id="SM00903"/>
    </source>
</evidence>
<dbReference type="RefSeq" id="WP_088817595.1">
    <property type="nucleotide sequence ID" value="NZ_FYEZ01000001.1"/>
</dbReference>
<dbReference type="Proteomes" id="UP000198122">
    <property type="component" value="Unassembled WGS sequence"/>
</dbReference>
<keyword evidence="4" id="KW-1185">Reference proteome</keyword>
<dbReference type="SMART" id="SM00903">
    <property type="entry name" value="Flavin_Reduct"/>
    <property type="match status" value="1"/>
</dbReference>
<evidence type="ECO:0000313" key="4">
    <source>
        <dbReference type="Proteomes" id="UP000198122"/>
    </source>
</evidence>
<sequence>MSSPDPRDLPVLALHAHPDDESLWTGVALATLAERGHPVHVLTFTLGDHGEVIPAGLQHLEGAEGGAALAAHRRHELAAACAALGVQHRVVGEAPGVPDPGAVRWLDSGMVGSPQAEHPRALAGAPVDELAAEVAAEIERVGAGIVLTYDEHGGYGHPDHVAVHRAATTAVRRLPQDRRPELYAAVTPRSWAVADRRWVQEHVEPVAPSGEFHGRPTAGVLVPDVEGAGEPYPPSVRDDEVVTHEIHATAGSAAAVDAARSAHATQVLVHDGWWQLSNLVAQRTSGREGYSRIDPVSGRVIAGDSDLRAPLAGPMAPVDDMRAAMGELAAGVCVLSTRAGGQVQAMTASAVVSLSLYPVLLGVVVGTMSRWAEAVEESGVFAVSVLADSARGAGEWLATPGRPLVGQLTQVPTYSGSVTGLPLLQESLATLECRLVRSVPVGDHTLFVGLVEEAATAGAAGGPLLTHRGRMRGIA</sequence>
<accession>A0A212T8C1</accession>
<dbReference type="GO" id="GO:0010181">
    <property type="term" value="F:FMN binding"/>
    <property type="evidence" value="ECO:0007669"/>
    <property type="project" value="InterPro"/>
</dbReference>
<gene>
    <name evidence="3" type="ORF">SAMN05445756_0617</name>
</gene>
<dbReference type="SUPFAM" id="SSF102588">
    <property type="entry name" value="LmbE-like"/>
    <property type="match status" value="1"/>
</dbReference>
<dbReference type="Pfam" id="PF02585">
    <property type="entry name" value="PIG-L"/>
    <property type="match status" value="1"/>
</dbReference>
<dbReference type="Gene3D" id="2.30.110.10">
    <property type="entry name" value="Electron Transport, Fmn-binding Protein, Chain A"/>
    <property type="match status" value="1"/>
</dbReference>
<proteinExistence type="predicted"/>
<name>A0A212T8C1_9MICO</name>
<dbReference type="AlphaFoldDB" id="A0A212T8C1"/>
<dbReference type="InterPro" id="IPR002563">
    <property type="entry name" value="Flavin_Rdtase-like_dom"/>
</dbReference>
<dbReference type="Pfam" id="PF01613">
    <property type="entry name" value="Flavin_Reduct"/>
    <property type="match status" value="1"/>
</dbReference>
<feature type="domain" description="Flavin reductase like" evidence="2">
    <location>
        <begin position="325"/>
        <end position="473"/>
    </location>
</feature>
<evidence type="ECO:0000256" key="1">
    <source>
        <dbReference type="ARBA" id="ARBA00022833"/>
    </source>
</evidence>
<dbReference type="GO" id="GO:0016646">
    <property type="term" value="F:oxidoreductase activity, acting on the CH-NH group of donors, NAD or NADP as acceptor"/>
    <property type="evidence" value="ECO:0007669"/>
    <property type="project" value="UniProtKB-ARBA"/>
</dbReference>
<organism evidence="3 4">
    <name type="scientific">Kytococcus aerolatus</name>
    <dbReference type="NCBI Taxonomy" id="592308"/>
    <lineage>
        <taxon>Bacteria</taxon>
        <taxon>Bacillati</taxon>
        <taxon>Actinomycetota</taxon>
        <taxon>Actinomycetes</taxon>
        <taxon>Micrococcales</taxon>
        <taxon>Kytococcaceae</taxon>
        <taxon>Kytococcus</taxon>
    </lineage>
</organism>
<dbReference type="PANTHER" id="PTHR12993">
    <property type="entry name" value="N-ACETYLGLUCOSAMINYL-PHOSPHATIDYLINOSITOL DE-N-ACETYLASE-RELATED"/>
    <property type="match status" value="1"/>
</dbReference>
<dbReference type="Gene3D" id="3.40.50.10320">
    <property type="entry name" value="LmbE-like"/>
    <property type="match status" value="1"/>
</dbReference>